<dbReference type="Proteomes" id="UP000566813">
    <property type="component" value="Unassembled WGS sequence"/>
</dbReference>
<name>A0A7X1FUS9_9SPHN</name>
<proteinExistence type="predicted"/>
<dbReference type="EMBL" id="JACLAW010000018">
    <property type="protein sequence ID" value="MBC2667366.1"/>
    <property type="molecule type" value="Genomic_DNA"/>
</dbReference>
<organism evidence="1 2">
    <name type="scientific">Novosphingobium flavum</name>
    <dbReference type="NCBI Taxonomy" id="1778672"/>
    <lineage>
        <taxon>Bacteria</taxon>
        <taxon>Pseudomonadati</taxon>
        <taxon>Pseudomonadota</taxon>
        <taxon>Alphaproteobacteria</taxon>
        <taxon>Sphingomonadales</taxon>
        <taxon>Sphingomonadaceae</taxon>
        <taxon>Novosphingobium</taxon>
    </lineage>
</organism>
<gene>
    <name evidence="1" type="ORF">H7F51_17745</name>
</gene>
<sequence length="278" mass="29000">MGAPGEGVHRKNLTRLCRAAITIAAALAGGAQAVADTPISAGPVVARIAGGEVVTRWAMPAIAVPEAVRPVGPNVFGTVALPVRAKPTSTRWAKVMRASLNQPGLDRMMEGAWTLSTEQAIGYVQASVNRTIRNGAQATNCSDDGYWAPAQETLARGLGDCFDVAIAKMEALRRLGIPDRDLYLTTGWFGAGAYAGARGRESVALLVRVGEHFWLLPEHSDRVYESGVGAPQFTPVVTYGVGMTWVHGKVLQIAALTPAPGAAAAPVVATGIVSGPVR</sequence>
<dbReference type="Gene3D" id="3.10.620.30">
    <property type="match status" value="1"/>
</dbReference>
<dbReference type="AlphaFoldDB" id="A0A7X1FUS9"/>
<keyword evidence="2" id="KW-1185">Reference proteome</keyword>
<evidence type="ECO:0000313" key="1">
    <source>
        <dbReference type="EMBL" id="MBC2667366.1"/>
    </source>
</evidence>
<reference evidence="1 2" key="1">
    <citation type="submission" date="2020-08" db="EMBL/GenBank/DDBJ databases">
        <title>The genome sequence of type strain Novosphingobium flavum NBRC 111647.</title>
        <authorList>
            <person name="Liu Y."/>
        </authorList>
    </citation>
    <scope>NUCLEOTIDE SEQUENCE [LARGE SCALE GENOMIC DNA]</scope>
    <source>
        <strain evidence="1 2">NBRC 111647</strain>
    </source>
</reference>
<protein>
    <submittedName>
        <fullName evidence="1">Transglutaminase-like cysteine peptidase</fullName>
    </submittedName>
</protein>
<evidence type="ECO:0000313" key="2">
    <source>
        <dbReference type="Proteomes" id="UP000566813"/>
    </source>
</evidence>
<dbReference type="RefSeq" id="WP_185665664.1">
    <property type="nucleotide sequence ID" value="NZ_JACLAW010000018.1"/>
</dbReference>
<comment type="caution">
    <text evidence="1">The sequence shown here is derived from an EMBL/GenBank/DDBJ whole genome shotgun (WGS) entry which is preliminary data.</text>
</comment>
<accession>A0A7X1FUS9</accession>